<dbReference type="InterPro" id="IPR001761">
    <property type="entry name" value="Peripla_BP/Lac1_sug-bd_dom"/>
</dbReference>
<protein>
    <submittedName>
        <fullName evidence="5">LacI family transcriptional regulator</fullName>
    </submittedName>
</protein>
<dbReference type="SUPFAM" id="SSF53822">
    <property type="entry name" value="Periplasmic binding protein-like I"/>
    <property type="match status" value="1"/>
</dbReference>
<gene>
    <name evidence="5" type="ORF">GXP70_09845</name>
</gene>
<evidence type="ECO:0000313" key="6">
    <source>
        <dbReference type="Proteomes" id="UP000476064"/>
    </source>
</evidence>
<keyword evidence="6" id="KW-1185">Reference proteome</keyword>
<dbReference type="GO" id="GO:0003700">
    <property type="term" value="F:DNA-binding transcription factor activity"/>
    <property type="evidence" value="ECO:0007669"/>
    <property type="project" value="TreeGrafter"/>
</dbReference>
<keyword evidence="1" id="KW-0805">Transcription regulation</keyword>
<accession>A0A6C0FY80</accession>
<dbReference type="Pfam" id="PF00356">
    <property type="entry name" value="LacI"/>
    <property type="match status" value="1"/>
</dbReference>
<feature type="domain" description="HTH lacI-type" evidence="4">
    <location>
        <begin position="4"/>
        <end position="58"/>
    </location>
</feature>
<dbReference type="PRINTS" id="PR00036">
    <property type="entry name" value="HTHLACI"/>
</dbReference>
<dbReference type="Gene3D" id="1.10.260.40">
    <property type="entry name" value="lambda repressor-like DNA-binding domains"/>
    <property type="match status" value="1"/>
</dbReference>
<dbReference type="InterPro" id="IPR000843">
    <property type="entry name" value="HTH_LacI"/>
</dbReference>
<dbReference type="PROSITE" id="PS50932">
    <property type="entry name" value="HTH_LACI_2"/>
    <property type="match status" value="1"/>
</dbReference>
<evidence type="ECO:0000259" key="4">
    <source>
        <dbReference type="PROSITE" id="PS50932"/>
    </source>
</evidence>
<dbReference type="GO" id="GO:0000976">
    <property type="term" value="F:transcription cis-regulatory region binding"/>
    <property type="evidence" value="ECO:0007669"/>
    <property type="project" value="TreeGrafter"/>
</dbReference>
<evidence type="ECO:0000313" key="5">
    <source>
        <dbReference type="EMBL" id="QHT60214.1"/>
    </source>
</evidence>
<dbReference type="PANTHER" id="PTHR30146:SF109">
    <property type="entry name" value="HTH-TYPE TRANSCRIPTIONAL REGULATOR GALS"/>
    <property type="match status" value="1"/>
</dbReference>
<name>A0A6C0FY80_9BACL</name>
<sequence length="346" mass="37571">MSKATIKQVAGEAGVSTATVSRVLNDSGYVSPEVKERVFGVIARLNYQPSAIARSLKQDKTFMIGVIVPDIANPYFMGISRGIEDVVGPEGFQLMFCSAGEAPDKEARLLQLLHEKRVDAIVLATSGGNVANINGLLDNGQRMVLIDRRLEDEDSAIQGDSGKEASLPKLDLVAEDNVQSAYELTKALLDEGHVRIGAVNGPTRVSTGRDRLEGVLRAMKERGVEDRLLLYSGDFSAEGGVRAVRQFLNEAEKPTAIVSLNNQMSLGVLLELVRSGLRIPADMAVASFGEVEAGRLLKEPGLYYVDQHPYEMGLKAGELLLRLIRGEDDAHSPAGHIFRHEVKRIP</sequence>
<dbReference type="InterPro" id="IPR010982">
    <property type="entry name" value="Lambda_DNA-bd_dom_sf"/>
</dbReference>
<dbReference type="CDD" id="cd06267">
    <property type="entry name" value="PBP1_LacI_sugar_binding-like"/>
    <property type="match status" value="1"/>
</dbReference>
<dbReference type="RefSeq" id="WP_162356276.1">
    <property type="nucleotide sequence ID" value="NZ_CP048209.1"/>
</dbReference>
<dbReference type="Pfam" id="PF00532">
    <property type="entry name" value="Peripla_BP_1"/>
    <property type="match status" value="1"/>
</dbReference>
<dbReference type="AlphaFoldDB" id="A0A6C0FY80"/>
<keyword evidence="3" id="KW-0804">Transcription</keyword>
<dbReference type="InterPro" id="IPR028082">
    <property type="entry name" value="Peripla_BP_I"/>
</dbReference>
<dbReference type="Gene3D" id="3.40.50.2300">
    <property type="match status" value="2"/>
</dbReference>
<proteinExistence type="predicted"/>
<dbReference type="PANTHER" id="PTHR30146">
    <property type="entry name" value="LACI-RELATED TRANSCRIPTIONAL REPRESSOR"/>
    <property type="match status" value="1"/>
</dbReference>
<evidence type="ECO:0000256" key="3">
    <source>
        <dbReference type="ARBA" id="ARBA00023163"/>
    </source>
</evidence>
<dbReference type="SMART" id="SM00354">
    <property type="entry name" value="HTH_LACI"/>
    <property type="match status" value="1"/>
</dbReference>
<keyword evidence="2" id="KW-0238">DNA-binding</keyword>
<dbReference type="CDD" id="cd01392">
    <property type="entry name" value="HTH_LacI"/>
    <property type="match status" value="1"/>
</dbReference>
<reference evidence="5 6" key="1">
    <citation type="submission" date="2020-01" db="EMBL/GenBank/DDBJ databases">
        <title>Paenibacillus sp. nov., isolated from tomato rhizosphere.</title>
        <authorList>
            <person name="Weon H.-Y."/>
            <person name="Lee S.A."/>
        </authorList>
    </citation>
    <scope>NUCLEOTIDE SEQUENCE [LARGE SCALE GENOMIC DNA]</scope>
    <source>
        <strain evidence="5 6">12200R-189</strain>
    </source>
</reference>
<dbReference type="Proteomes" id="UP000476064">
    <property type="component" value="Chromosome"/>
</dbReference>
<dbReference type="EMBL" id="CP048209">
    <property type="protein sequence ID" value="QHT60214.1"/>
    <property type="molecule type" value="Genomic_DNA"/>
</dbReference>
<dbReference type="SUPFAM" id="SSF47413">
    <property type="entry name" value="lambda repressor-like DNA-binding domains"/>
    <property type="match status" value="1"/>
</dbReference>
<organism evidence="5 6">
    <name type="scientific">Paenibacillus lycopersici</name>
    <dbReference type="NCBI Taxonomy" id="2704462"/>
    <lineage>
        <taxon>Bacteria</taxon>
        <taxon>Bacillati</taxon>
        <taxon>Bacillota</taxon>
        <taxon>Bacilli</taxon>
        <taxon>Bacillales</taxon>
        <taxon>Paenibacillaceae</taxon>
        <taxon>Paenibacillus</taxon>
    </lineage>
</organism>
<evidence type="ECO:0000256" key="1">
    <source>
        <dbReference type="ARBA" id="ARBA00023015"/>
    </source>
</evidence>
<dbReference type="KEGG" id="plyc:GXP70_09845"/>
<evidence type="ECO:0000256" key="2">
    <source>
        <dbReference type="ARBA" id="ARBA00023125"/>
    </source>
</evidence>